<proteinExistence type="inferred from homology"/>
<organism evidence="7 8">
    <name type="scientific">Kwoniella pini CBS 10737</name>
    <dbReference type="NCBI Taxonomy" id="1296096"/>
    <lineage>
        <taxon>Eukaryota</taxon>
        <taxon>Fungi</taxon>
        <taxon>Dikarya</taxon>
        <taxon>Basidiomycota</taxon>
        <taxon>Agaricomycotina</taxon>
        <taxon>Tremellomycetes</taxon>
        <taxon>Tremellales</taxon>
        <taxon>Cryptococcaceae</taxon>
        <taxon>Kwoniella</taxon>
    </lineage>
</organism>
<dbReference type="CDD" id="cd11482">
    <property type="entry name" value="SLC-NCS1sbd_NRT1-like"/>
    <property type="match status" value="1"/>
</dbReference>
<feature type="transmembrane region" description="Helical" evidence="6">
    <location>
        <begin position="353"/>
        <end position="374"/>
    </location>
</feature>
<dbReference type="GO" id="GO:0005886">
    <property type="term" value="C:plasma membrane"/>
    <property type="evidence" value="ECO:0007669"/>
    <property type="project" value="TreeGrafter"/>
</dbReference>
<feature type="transmembrane region" description="Helical" evidence="6">
    <location>
        <begin position="46"/>
        <end position="71"/>
    </location>
</feature>
<evidence type="ECO:0000313" key="8">
    <source>
        <dbReference type="Proteomes" id="UP000094020"/>
    </source>
</evidence>
<dbReference type="RefSeq" id="XP_070059496.1">
    <property type="nucleotide sequence ID" value="XM_070203395.1"/>
</dbReference>
<comment type="similarity">
    <text evidence="2">Belongs to the purine-cytosine permease (2.A.39) family.</text>
</comment>
<evidence type="ECO:0000256" key="2">
    <source>
        <dbReference type="ARBA" id="ARBA00008974"/>
    </source>
</evidence>
<dbReference type="Gene3D" id="1.10.4160.10">
    <property type="entry name" value="Hydantoin permease"/>
    <property type="match status" value="1"/>
</dbReference>
<feature type="transmembrane region" description="Helical" evidence="6">
    <location>
        <begin position="423"/>
        <end position="441"/>
    </location>
</feature>
<dbReference type="EMBL" id="CP144527">
    <property type="protein sequence ID" value="WWC72807.1"/>
    <property type="molecule type" value="Genomic_DNA"/>
</dbReference>
<dbReference type="AlphaFoldDB" id="A0AAJ8L9P7"/>
<dbReference type="GO" id="GO:0015205">
    <property type="term" value="F:nucleobase transmembrane transporter activity"/>
    <property type="evidence" value="ECO:0007669"/>
    <property type="project" value="TreeGrafter"/>
</dbReference>
<feature type="transmembrane region" description="Helical" evidence="6">
    <location>
        <begin position="301"/>
        <end position="325"/>
    </location>
</feature>
<dbReference type="Proteomes" id="UP000094020">
    <property type="component" value="Chromosome 9"/>
</dbReference>
<protein>
    <recommendedName>
        <fullName evidence="9">Uracil permease</fullName>
    </recommendedName>
</protein>
<feature type="transmembrane region" description="Helical" evidence="6">
    <location>
        <begin position="211"/>
        <end position="233"/>
    </location>
</feature>
<dbReference type="PANTHER" id="PTHR30618">
    <property type="entry name" value="NCS1 FAMILY PURINE/PYRIMIDINE TRANSPORTER"/>
    <property type="match status" value="1"/>
</dbReference>
<sequence length="578" mass="62886">MSTKAKILARLEVPQREEEAEVWQQSRWLNRDNVPLPPSRRLWGTWSYVGFWCATGINISGWTGGSSLLSLGLSVREAMAVAVIGQCLVAGACVLTGLFGAEWHVGFPLWNRTTWGMKASFFPLLNRIALSFTWSATQAWFGGQVLKTLLGSIFPSIYRKFILISLQADNIDMHNPFPASTAMDGSDFLCFCLFLIISLPLLYIPPEHFRIPFLVTAMISTVACVSLFIWSLARGHGPGPLVGSDAMKLVGVEKARGSALAWAMFYGISSQMGQICAGILNNSDYTRFAVHPRAQIMSQVFVIPIQGVLTCLIGIICTSVAAQYYPDEGLLWQPYSLLTAVQNNGGAGARAGVFFASLAFLFAQFGINIAGNAVSGGIDLASLFPKYINIRRGAYFTTLMALPMCPWALVSGATVYISVMSGYATFLAPMTGLMVFDYMFVRKRQVKLSNLYDCSPASIYYYYKGVNYRAAVAWVCGVAPCFPGFLASVSTVKVSLGATHVYYLCWPLGFTISGVVFVVLSKIWPPAGLGEIDEYDYFGTFGEPDGPSHSDLTKAAGIIESSSGKDPIDDVHTVPVSV</sequence>
<feature type="transmembrane region" description="Helical" evidence="6">
    <location>
        <begin position="78"/>
        <end position="101"/>
    </location>
</feature>
<evidence type="ECO:0000256" key="5">
    <source>
        <dbReference type="ARBA" id="ARBA00023136"/>
    </source>
</evidence>
<dbReference type="InterPro" id="IPR045225">
    <property type="entry name" value="Uracil/uridine/allantoin_perm"/>
</dbReference>
<dbReference type="PANTHER" id="PTHR30618:SF15">
    <property type="entry name" value="NICOTINAMIDE RIBOSIDE TRANSPORTER 1-RELATED"/>
    <property type="match status" value="1"/>
</dbReference>
<reference evidence="7" key="1">
    <citation type="submission" date="2013-07" db="EMBL/GenBank/DDBJ databases">
        <authorList>
            <consortium name="The Broad Institute Genome Sequencing Platform"/>
            <person name="Cuomo C."/>
            <person name="Litvintseva A."/>
            <person name="Chen Y."/>
            <person name="Heitman J."/>
            <person name="Sun S."/>
            <person name="Springer D."/>
            <person name="Dromer F."/>
            <person name="Young S.K."/>
            <person name="Zeng Q."/>
            <person name="Gargeya S."/>
            <person name="Fitzgerald M."/>
            <person name="Abouelleil A."/>
            <person name="Alvarado L."/>
            <person name="Berlin A.M."/>
            <person name="Chapman S.B."/>
            <person name="Dewar J."/>
            <person name="Goldberg J."/>
            <person name="Griggs A."/>
            <person name="Gujja S."/>
            <person name="Hansen M."/>
            <person name="Howarth C."/>
            <person name="Imamovic A."/>
            <person name="Larimer J."/>
            <person name="McCowan C."/>
            <person name="Murphy C."/>
            <person name="Pearson M."/>
            <person name="Priest M."/>
            <person name="Roberts A."/>
            <person name="Saif S."/>
            <person name="Shea T."/>
            <person name="Sykes S."/>
            <person name="Wortman J."/>
            <person name="Nusbaum C."/>
            <person name="Birren B."/>
        </authorList>
    </citation>
    <scope>NUCLEOTIDE SEQUENCE</scope>
    <source>
        <strain evidence="7">CBS 10737</strain>
    </source>
</reference>
<feature type="transmembrane region" description="Helical" evidence="6">
    <location>
        <begin position="121"/>
        <end position="141"/>
    </location>
</feature>
<evidence type="ECO:0000313" key="7">
    <source>
        <dbReference type="EMBL" id="WWC72807.1"/>
    </source>
</evidence>
<evidence type="ECO:0000256" key="1">
    <source>
        <dbReference type="ARBA" id="ARBA00004141"/>
    </source>
</evidence>
<feature type="transmembrane region" description="Helical" evidence="6">
    <location>
        <begin position="186"/>
        <end position="204"/>
    </location>
</feature>
<evidence type="ECO:0000256" key="3">
    <source>
        <dbReference type="ARBA" id="ARBA00022692"/>
    </source>
</evidence>
<gene>
    <name evidence="7" type="ORF">I206_106771</name>
</gene>
<dbReference type="Pfam" id="PF02133">
    <property type="entry name" value="Transp_cyt_pur"/>
    <property type="match status" value="1"/>
</dbReference>
<name>A0AAJ8L9P7_9TREE</name>
<dbReference type="KEGG" id="kpin:30175710"/>
<evidence type="ECO:0008006" key="9">
    <source>
        <dbReference type="Google" id="ProtNLM"/>
    </source>
</evidence>
<evidence type="ECO:0000256" key="4">
    <source>
        <dbReference type="ARBA" id="ARBA00022989"/>
    </source>
</evidence>
<feature type="transmembrane region" description="Helical" evidence="6">
    <location>
        <begin position="394"/>
        <end position="417"/>
    </location>
</feature>
<evidence type="ECO:0000256" key="6">
    <source>
        <dbReference type="SAM" id="Phobius"/>
    </source>
</evidence>
<keyword evidence="5 6" id="KW-0472">Membrane</keyword>
<accession>A0AAJ8L9P7</accession>
<dbReference type="GeneID" id="30175710"/>
<comment type="subcellular location">
    <subcellularLocation>
        <location evidence="1">Membrane</location>
        <topology evidence="1">Multi-pass membrane protein</topology>
    </subcellularLocation>
</comment>
<keyword evidence="8" id="KW-1185">Reference proteome</keyword>
<feature type="transmembrane region" description="Helical" evidence="6">
    <location>
        <begin position="471"/>
        <end position="489"/>
    </location>
</feature>
<reference evidence="7" key="2">
    <citation type="submission" date="2024-02" db="EMBL/GenBank/DDBJ databases">
        <title>Comparative genomics of Cryptococcus and Kwoniella reveals pathogenesis evolution and contrasting modes of karyotype evolution via chromosome fusion or intercentromeric recombination.</title>
        <authorList>
            <person name="Coelho M.A."/>
            <person name="David-Palma M."/>
            <person name="Shea T."/>
            <person name="Bowers K."/>
            <person name="McGinley-Smith S."/>
            <person name="Mohammad A.W."/>
            <person name="Gnirke A."/>
            <person name="Yurkov A.M."/>
            <person name="Nowrousian M."/>
            <person name="Sun S."/>
            <person name="Cuomo C.A."/>
            <person name="Heitman J."/>
        </authorList>
    </citation>
    <scope>NUCLEOTIDE SEQUENCE</scope>
    <source>
        <strain evidence="7">CBS 10737</strain>
    </source>
</reference>
<keyword evidence="4 6" id="KW-1133">Transmembrane helix</keyword>
<keyword evidence="3 6" id="KW-0812">Transmembrane</keyword>
<feature type="transmembrane region" description="Helical" evidence="6">
    <location>
        <begin position="259"/>
        <end position="280"/>
    </location>
</feature>
<dbReference type="InterPro" id="IPR001248">
    <property type="entry name" value="Pur-cyt_permease"/>
</dbReference>
<feature type="transmembrane region" description="Helical" evidence="6">
    <location>
        <begin position="501"/>
        <end position="520"/>
    </location>
</feature>